<gene>
    <name evidence="1" type="ORF">SDC9_33829</name>
</gene>
<sequence>MARRICPQCGSRETAKILYGMPAWSPELDEQINKGGIVLGGCCITRCDPVYRCNKCKKDFGAPTADLEADTTSFYFSLGGYFDGYQSVTVTKIDNGAVMIYTPGHAPESETIEKQLSTDEWLSFIHSLYRCYITDWKKRYVDPHVLDGTQWELSVSFLNGKSLKIHGSNRYPIHWTKLLKTIKILGVSMK</sequence>
<reference evidence="1" key="1">
    <citation type="submission" date="2019-08" db="EMBL/GenBank/DDBJ databases">
        <authorList>
            <person name="Kucharzyk K."/>
            <person name="Murdoch R.W."/>
            <person name="Higgins S."/>
            <person name="Loffler F."/>
        </authorList>
    </citation>
    <scope>NUCLEOTIDE SEQUENCE</scope>
</reference>
<accession>A0A644V8Z9</accession>
<organism evidence="1">
    <name type="scientific">bioreactor metagenome</name>
    <dbReference type="NCBI Taxonomy" id="1076179"/>
    <lineage>
        <taxon>unclassified sequences</taxon>
        <taxon>metagenomes</taxon>
        <taxon>ecological metagenomes</taxon>
    </lineage>
</organism>
<dbReference type="AlphaFoldDB" id="A0A644V8Z9"/>
<evidence type="ECO:0000313" key="1">
    <source>
        <dbReference type="EMBL" id="MPL87819.1"/>
    </source>
</evidence>
<name>A0A644V8Z9_9ZZZZ</name>
<dbReference type="EMBL" id="VSSQ01000245">
    <property type="protein sequence ID" value="MPL87819.1"/>
    <property type="molecule type" value="Genomic_DNA"/>
</dbReference>
<protein>
    <submittedName>
        <fullName evidence="1">Uncharacterized protein</fullName>
    </submittedName>
</protein>
<proteinExistence type="predicted"/>
<comment type="caution">
    <text evidence="1">The sequence shown here is derived from an EMBL/GenBank/DDBJ whole genome shotgun (WGS) entry which is preliminary data.</text>
</comment>